<dbReference type="InterPro" id="IPR036582">
    <property type="entry name" value="Mao_N_sf"/>
</dbReference>
<dbReference type="Gene3D" id="3.30.457.10">
    <property type="entry name" value="Copper amine oxidase-like, N-terminal domain"/>
    <property type="match status" value="1"/>
</dbReference>
<dbReference type="EMBL" id="CP060490">
    <property type="protein sequence ID" value="QNL44039.1"/>
    <property type="molecule type" value="Genomic_DNA"/>
</dbReference>
<evidence type="ECO:0000256" key="1">
    <source>
        <dbReference type="SAM" id="SignalP"/>
    </source>
</evidence>
<protein>
    <recommendedName>
        <fullName evidence="2">Copper amine oxidase-like N-terminal domain-containing protein</fullName>
    </recommendedName>
</protein>
<feature type="domain" description="Copper amine oxidase-like N-terminal" evidence="2">
    <location>
        <begin position="35"/>
        <end position="144"/>
    </location>
</feature>
<evidence type="ECO:0000259" key="2">
    <source>
        <dbReference type="Pfam" id="PF07833"/>
    </source>
</evidence>
<keyword evidence="4" id="KW-1185">Reference proteome</keyword>
<evidence type="ECO:0000313" key="4">
    <source>
        <dbReference type="Proteomes" id="UP000515960"/>
    </source>
</evidence>
<keyword evidence="1" id="KW-0732">Signal</keyword>
<accession>A0A7G9B3A8</accession>
<feature type="signal peptide" evidence="1">
    <location>
        <begin position="1"/>
        <end position="23"/>
    </location>
</feature>
<dbReference type="SUPFAM" id="SSF55383">
    <property type="entry name" value="Copper amine oxidase, domain N"/>
    <property type="match status" value="1"/>
</dbReference>
<feature type="chain" id="PRO_5029014976" description="Copper amine oxidase-like N-terminal domain-containing protein" evidence="1">
    <location>
        <begin position="24"/>
        <end position="480"/>
    </location>
</feature>
<dbReference type="AlphaFoldDB" id="A0A7G9B3A8"/>
<evidence type="ECO:0000313" key="3">
    <source>
        <dbReference type="EMBL" id="QNL44039.1"/>
    </source>
</evidence>
<dbReference type="Pfam" id="PF07833">
    <property type="entry name" value="Cu_amine_oxidN1"/>
    <property type="match status" value="1"/>
</dbReference>
<proteinExistence type="predicted"/>
<dbReference type="RefSeq" id="WP_187332620.1">
    <property type="nucleotide sequence ID" value="NZ_CP060490.1"/>
</dbReference>
<dbReference type="KEGG" id="ohi:H8790_11395"/>
<sequence>MKKILSLALALVLALALAVPSFAAETTAQKDIQVVLNGESVAFPDAKPELTSGRTMVPYRALMETLGGKVEYVTGGTITCKLGDTTLSFEAGGKVVTKTGADGKSESIQMDVPCYIKAGRTYVPVRFFAQALGYDVFWDSDDRAAVLVDKDALIEEIDKSFTVLNEALAKLASDPNKNYKTTATANIAMTSKDETGAEVKFDMKMDMTMIQDQQSLEMDAKIDMSSLLKEMDLDAAVKSGAMTAEEAEAMRQMLSNITMKMIYDYKNDVIYMNMPLLDAMATEETTVNGETWYKMTLGLGDLSGMKDSSTVGQTIYMMEKMAASLDANAPAQLYDAVKADALAASAFLGDSAYTKVGSSYQWSFDKSKLDSETAALFDDLSMTIKANSDGSMKMTFKMGMTQEGSSVSVSGDGTMTKDSATITMNMDMGEMGTAKITMDMKMAVTTEKPAAVPPAAAQIVDLGSLDAMMNSLAGATGAAA</sequence>
<gene>
    <name evidence="3" type="ORF">H8790_11395</name>
</gene>
<reference evidence="3 4" key="1">
    <citation type="submission" date="2020-08" db="EMBL/GenBank/DDBJ databases">
        <authorList>
            <person name="Liu C."/>
            <person name="Sun Q."/>
        </authorList>
    </citation>
    <scope>NUCLEOTIDE SEQUENCE [LARGE SCALE GENOMIC DNA]</scope>
    <source>
        <strain evidence="3 4">NSJ-62</strain>
    </source>
</reference>
<name>A0A7G9B3A8_9FIRM</name>
<organism evidence="3 4">
    <name type="scientific">Oscillibacter hominis</name>
    <dbReference type="NCBI Taxonomy" id="2763056"/>
    <lineage>
        <taxon>Bacteria</taxon>
        <taxon>Bacillati</taxon>
        <taxon>Bacillota</taxon>
        <taxon>Clostridia</taxon>
        <taxon>Eubacteriales</taxon>
        <taxon>Oscillospiraceae</taxon>
        <taxon>Oscillibacter</taxon>
    </lineage>
</organism>
<dbReference type="InterPro" id="IPR012854">
    <property type="entry name" value="Cu_amine_oxidase-like_N"/>
</dbReference>
<dbReference type="Proteomes" id="UP000515960">
    <property type="component" value="Chromosome"/>
</dbReference>